<dbReference type="EMBL" id="JAVDSG010000001">
    <property type="protein sequence ID" value="MDR6593547.1"/>
    <property type="molecule type" value="Genomic_DNA"/>
</dbReference>
<gene>
    <name evidence="1" type="ORF">J2S66_001931</name>
</gene>
<protein>
    <submittedName>
        <fullName evidence="1">Uncharacterized protein</fullName>
    </submittedName>
</protein>
<evidence type="ECO:0000313" key="2">
    <source>
        <dbReference type="Proteomes" id="UP001268819"/>
    </source>
</evidence>
<keyword evidence="2" id="KW-1185">Reference proteome</keyword>
<accession>A0ABU1PSC3</accession>
<evidence type="ECO:0000313" key="1">
    <source>
        <dbReference type="EMBL" id="MDR6593547.1"/>
    </source>
</evidence>
<reference evidence="1 2" key="1">
    <citation type="submission" date="2023-07" db="EMBL/GenBank/DDBJ databases">
        <title>Sequencing the genomes of 1000 actinobacteria strains.</title>
        <authorList>
            <person name="Klenk H.-P."/>
        </authorList>
    </citation>
    <scope>NUCLEOTIDE SEQUENCE [LARGE SCALE GENOMIC DNA]</scope>
    <source>
        <strain evidence="1 2">DSM 43749</strain>
    </source>
</reference>
<organism evidence="1 2">
    <name type="scientific">Saccharothrix longispora</name>
    <dbReference type="NCBI Taxonomy" id="33920"/>
    <lineage>
        <taxon>Bacteria</taxon>
        <taxon>Bacillati</taxon>
        <taxon>Actinomycetota</taxon>
        <taxon>Actinomycetes</taxon>
        <taxon>Pseudonocardiales</taxon>
        <taxon>Pseudonocardiaceae</taxon>
        <taxon>Saccharothrix</taxon>
    </lineage>
</organism>
<dbReference type="Proteomes" id="UP001268819">
    <property type="component" value="Unassembled WGS sequence"/>
</dbReference>
<sequence length="38" mass="4229">MARNSDCRFCSDLFQKSGNAGYSDHVTVSWKITSCSLL</sequence>
<name>A0ABU1PSC3_9PSEU</name>
<proteinExistence type="predicted"/>
<comment type="caution">
    <text evidence="1">The sequence shown here is derived from an EMBL/GenBank/DDBJ whole genome shotgun (WGS) entry which is preliminary data.</text>
</comment>